<evidence type="ECO:0000256" key="1">
    <source>
        <dbReference type="ARBA" id="ARBA00023027"/>
    </source>
</evidence>
<reference evidence="3" key="1">
    <citation type="submission" date="2020-03" db="EMBL/GenBank/DDBJ databases">
        <title>A high-quality chromosome-level genome assembly of a woody plant with both climbing and erect habits, Rhamnella rubrinervis.</title>
        <authorList>
            <person name="Lu Z."/>
            <person name="Yang Y."/>
            <person name="Zhu X."/>
            <person name="Sun Y."/>
        </authorList>
    </citation>
    <scope>NUCLEOTIDE SEQUENCE</scope>
    <source>
        <strain evidence="3">BYM</strain>
        <tissue evidence="3">Leaf</tissue>
    </source>
</reference>
<organism evidence="3 4">
    <name type="scientific">Rhamnella rubrinervis</name>
    <dbReference type="NCBI Taxonomy" id="2594499"/>
    <lineage>
        <taxon>Eukaryota</taxon>
        <taxon>Viridiplantae</taxon>
        <taxon>Streptophyta</taxon>
        <taxon>Embryophyta</taxon>
        <taxon>Tracheophyta</taxon>
        <taxon>Spermatophyta</taxon>
        <taxon>Magnoliopsida</taxon>
        <taxon>eudicotyledons</taxon>
        <taxon>Gunneridae</taxon>
        <taxon>Pentapetalae</taxon>
        <taxon>rosids</taxon>
        <taxon>fabids</taxon>
        <taxon>Rosales</taxon>
        <taxon>Rhamnaceae</taxon>
        <taxon>rhamnoid group</taxon>
        <taxon>Rhamneae</taxon>
        <taxon>Rhamnella</taxon>
    </lineage>
</organism>
<keyword evidence="4" id="KW-1185">Reference proteome</keyword>
<dbReference type="PANTHER" id="PTHR32009:SF155">
    <property type="entry name" value="DISEASE RESISTANCE PROTEIN (TIR-NBS-LRR CLASS)"/>
    <property type="match status" value="1"/>
</dbReference>
<dbReference type="Proteomes" id="UP000796880">
    <property type="component" value="Unassembled WGS sequence"/>
</dbReference>
<evidence type="ECO:0000313" key="3">
    <source>
        <dbReference type="EMBL" id="KAF3449345.1"/>
    </source>
</evidence>
<accession>A0A8K0MKY9</accession>
<dbReference type="InterPro" id="IPR000157">
    <property type="entry name" value="TIR_dom"/>
</dbReference>
<gene>
    <name evidence="3" type="ORF">FNV43_RR10073</name>
</gene>
<comment type="caution">
    <text evidence="3">The sequence shown here is derived from an EMBL/GenBank/DDBJ whole genome shotgun (WGS) entry which is preliminary data.</text>
</comment>
<name>A0A8K0MKY9_9ROSA</name>
<dbReference type="InterPro" id="IPR035897">
    <property type="entry name" value="Toll_tir_struct_dom_sf"/>
</dbReference>
<sequence length="139" mass="15996">MAASSSSSSSAISPEEKRYDVFLSFRGDDTRNQFASYLYSALHEKQIITFMDHKLERGDEISPTLRKAIEDSMISVVILSENYATSTWCLDELIHIIDCKKRKEQIIIPIFYNIDASVVRKQERSYGVAFAQLEERFKS</sequence>
<dbReference type="FunFam" id="3.40.50.10140:FF:000007">
    <property type="entry name" value="Disease resistance protein (TIR-NBS-LRR class)"/>
    <property type="match status" value="1"/>
</dbReference>
<protein>
    <recommendedName>
        <fullName evidence="2">TIR domain-containing protein</fullName>
    </recommendedName>
</protein>
<dbReference type="Gene3D" id="3.40.50.10140">
    <property type="entry name" value="Toll/interleukin-1 receptor homology (TIR) domain"/>
    <property type="match status" value="1"/>
</dbReference>
<dbReference type="PROSITE" id="PS50104">
    <property type="entry name" value="TIR"/>
    <property type="match status" value="1"/>
</dbReference>
<proteinExistence type="predicted"/>
<feature type="domain" description="TIR" evidence="2">
    <location>
        <begin position="17"/>
        <end position="139"/>
    </location>
</feature>
<dbReference type="Pfam" id="PF01582">
    <property type="entry name" value="TIR"/>
    <property type="match status" value="1"/>
</dbReference>
<keyword evidence="1" id="KW-0520">NAD</keyword>
<dbReference type="PANTHER" id="PTHR32009">
    <property type="entry name" value="TMV RESISTANCE PROTEIN N-LIKE"/>
    <property type="match status" value="1"/>
</dbReference>
<dbReference type="EMBL" id="VOIH02000004">
    <property type="protein sequence ID" value="KAF3449345.1"/>
    <property type="molecule type" value="Genomic_DNA"/>
</dbReference>
<evidence type="ECO:0000259" key="2">
    <source>
        <dbReference type="PROSITE" id="PS50104"/>
    </source>
</evidence>
<evidence type="ECO:0000313" key="4">
    <source>
        <dbReference type="Proteomes" id="UP000796880"/>
    </source>
</evidence>
<dbReference type="AlphaFoldDB" id="A0A8K0MKY9"/>
<dbReference type="OrthoDB" id="1905256at2759"/>
<dbReference type="SUPFAM" id="SSF52200">
    <property type="entry name" value="Toll/Interleukin receptor TIR domain"/>
    <property type="match status" value="1"/>
</dbReference>
<dbReference type="SMART" id="SM00255">
    <property type="entry name" value="TIR"/>
    <property type="match status" value="1"/>
</dbReference>
<dbReference type="GO" id="GO:0007165">
    <property type="term" value="P:signal transduction"/>
    <property type="evidence" value="ECO:0007669"/>
    <property type="project" value="InterPro"/>
</dbReference>